<gene>
    <name evidence="13" type="ORF">C8A00DRAFT_33658</name>
</gene>
<dbReference type="PROSITE" id="PS51914">
    <property type="entry name" value="MRH"/>
    <property type="match status" value="1"/>
</dbReference>
<evidence type="ECO:0000256" key="1">
    <source>
        <dbReference type="ARBA" id="ARBA00004308"/>
    </source>
</evidence>
<dbReference type="PANTHER" id="PTHR15071:SF0">
    <property type="entry name" value="MANNOSE 6-PHOSPHATE RECEPTOR-LIKE PROTEIN 1"/>
    <property type="match status" value="1"/>
</dbReference>
<reference evidence="13" key="2">
    <citation type="submission" date="2023-05" db="EMBL/GenBank/DDBJ databases">
        <authorList>
            <consortium name="Lawrence Berkeley National Laboratory"/>
            <person name="Steindorff A."/>
            <person name="Hensen N."/>
            <person name="Bonometti L."/>
            <person name="Westerberg I."/>
            <person name="Brannstrom I.O."/>
            <person name="Guillou S."/>
            <person name="Cros-Aarteil S."/>
            <person name="Calhoun S."/>
            <person name="Haridas S."/>
            <person name="Kuo A."/>
            <person name="Mondo S."/>
            <person name="Pangilinan J."/>
            <person name="Riley R."/>
            <person name="Labutti K."/>
            <person name="Andreopoulos B."/>
            <person name="Lipzen A."/>
            <person name="Chen C."/>
            <person name="Yanf M."/>
            <person name="Daum C."/>
            <person name="Ng V."/>
            <person name="Clum A."/>
            <person name="Ohm R."/>
            <person name="Martin F."/>
            <person name="Silar P."/>
            <person name="Natvig D."/>
            <person name="Lalanne C."/>
            <person name="Gautier V."/>
            <person name="Ament-Velasquez S.L."/>
            <person name="Kruys A."/>
            <person name="Hutchinson M.I."/>
            <person name="Powell A.J."/>
            <person name="Barry K."/>
            <person name="Miller A.N."/>
            <person name="Grigoriev I.V."/>
            <person name="Debuchy R."/>
            <person name="Gladieux P."/>
            <person name="Thoren M.H."/>
            <person name="Johannesson H."/>
        </authorList>
    </citation>
    <scope>NUCLEOTIDE SEQUENCE</scope>
    <source>
        <strain evidence="13">CBS 538.74</strain>
    </source>
</reference>
<comment type="subcellular location">
    <subcellularLocation>
        <location evidence="1">Endomembrane system</location>
    </subcellularLocation>
</comment>
<evidence type="ECO:0000259" key="12">
    <source>
        <dbReference type="PROSITE" id="PS51914"/>
    </source>
</evidence>
<feature type="chain" id="PRO_5042940826" evidence="11">
    <location>
        <begin position="23"/>
        <end position="402"/>
    </location>
</feature>
<feature type="compositionally biased region" description="Basic and acidic residues" evidence="9">
    <location>
        <begin position="201"/>
        <end position="222"/>
    </location>
</feature>
<name>A0AAN6VLL8_9PEZI</name>
<keyword evidence="7" id="KW-1015">Disulfide bond</keyword>
<evidence type="ECO:0000256" key="8">
    <source>
        <dbReference type="ARBA" id="ARBA00023180"/>
    </source>
</evidence>
<feature type="region of interest" description="Disordered" evidence="9">
    <location>
        <begin position="146"/>
        <end position="243"/>
    </location>
</feature>
<keyword evidence="13" id="KW-0675">Receptor</keyword>
<evidence type="ECO:0000256" key="3">
    <source>
        <dbReference type="ARBA" id="ARBA00022692"/>
    </source>
</evidence>
<evidence type="ECO:0000256" key="5">
    <source>
        <dbReference type="ARBA" id="ARBA00022989"/>
    </source>
</evidence>
<comment type="caution">
    <text evidence="13">The sequence shown here is derived from an EMBL/GenBank/DDBJ whole genome shotgun (WGS) entry which is preliminary data.</text>
</comment>
<feature type="signal peptide" evidence="11">
    <location>
        <begin position="1"/>
        <end position="22"/>
    </location>
</feature>
<dbReference type="Proteomes" id="UP001302745">
    <property type="component" value="Unassembled WGS sequence"/>
</dbReference>
<dbReference type="SUPFAM" id="SSF50911">
    <property type="entry name" value="Mannose 6-phosphate receptor domain"/>
    <property type="match status" value="1"/>
</dbReference>
<evidence type="ECO:0000256" key="4">
    <source>
        <dbReference type="ARBA" id="ARBA00022729"/>
    </source>
</evidence>
<dbReference type="GO" id="GO:0005770">
    <property type="term" value="C:late endosome"/>
    <property type="evidence" value="ECO:0007669"/>
    <property type="project" value="TreeGrafter"/>
</dbReference>
<dbReference type="Pfam" id="PF02157">
    <property type="entry name" value="Man-6-P_recep"/>
    <property type="match status" value="1"/>
</dbReference>
<dbReference type="GO" id="GO:0007034">
    <property type="term" value="P:vacuolar transport"/>
    <property type="evidence" value="ECO:0007669"/>
    <property type="project" value="TreeGrafter"/>
</dbReference>
<keyword evidence="4 11" id="KW-0732">Signal</keyword>
<keyword evidence="8" id="KW-0325">Glycoprotein</keyword>
<evidence type="ECO:0000256" key="2">
    <source>
        <dbReference type="ARBA" id="ARBA00022448"/>
    </source>
</evidence>
<evidence type="ECO:0000256" key="10">
    <source>
        <dbReference type="SAM" id="Phobius"/>
    </source>
</evidence>
<dbReference type="Gene3D" id="2.70.130.10">
    <property type="entry name" value="Mannose-6-phosphate receptor binding domain"/>
    <property type="match status" value="2"/>
</dbReference>
<evidence type="ECO:0000256" key="6">
    <source>
        <dbReference type="ARBA" id="ARBA00023136"/>
    </source>
</evidence>
<reference evidence="13" key="1">
    <citation type="journal article" date="2023" name="Mol. Phylogenet. Evol.">
        <title>Genome-scale phylogeny and comparative genomics of the fungal order Sordariales.</title>
        <authorList>
            <person name="Hensen N."/>
            <person name="Bonometti L."/>
            <person name="Westerberg I."/>
            <person name="Brannstrom I.O."/>
            <person name="Guillou S."/>
            <person name="Cros-Aarteil S."/>
            <person name="Calhoun S."/>
            <person name="Haridas S."/>
            <person name="Kuo A."/>
            <person name="Mondo S."/>
            <person name="Pangilinan J."/>
            <person name="Riley R."/>
            <person name="LaButti K."/>
            <person name="Andreopoulos B."/>
            <person name="Lipzen A."/>
            <person name="Chen C."/>
            <person name="Yan M."/>
            <person name="Daum C."/>
            <person name="Ng V."/>
            <person name="Clum A."/>
            <person name="Steindorff A."/>
            <person name="Ohm R.A."/>
            <person name="Martin F."/>
            <person name="Silar P."/>
            <person name="Natvig D.O."/>
            <person name="Lalanne C."/>
            <person name="Gautier V."/>
            <person name="Ament-Velasquez S.L."/>
            <person name="Kruys A."/>
            <person name="Hutchinson M.I."/>
            <person name="Powell A.J."/>
            <person name="Barry K."/>
            <person name="Miller A.N."/>
            <person name="Grigoriev I.V."/>
            <person name="Debuchy R."/>
            <person name="Gladieux P."/>
            <person name="Hiltunen Thoren M."/>
            <person name="Johannesson H."/>
        </authorList>
    </citation>
    <scope>NUCLEOTIDE SEQUENCE</scope>
    <source>
        <strain evidence="13">CBS 538.74</strain>
    </source>
</reference>
<keyword evidence="3 10" id="KW-0812">Transmembrane</keyword>
<feature type="transmembrane region" description="Helical" evidence="10">
    <location>
        <begin position="306"/>
        <end position="325"/>
    </location>
</feature>
<keyword evidence="5 10" id="KW-1133">Transmembrane helix</keyword>
<dbReference type="EMBL" id="MU856936">
    <property type="protein sequence ID" value="KAK4153569.1"/>
    <property type="molecule type" value="Genomic_DNA"/>
</dbReference>
<proteinExistence type="predicted"/>
<evidence type="ECO:0000313" key="13">
    <source>
        <dbReference type="EMBL" id="KAK4153569.1"/>
    </source>
</evidence>
<evidence type="ECO:0000256" key="11">
    <source>
        <dbReference type="SAM" id="SignalP"/>
    </source>
</evidence>
<feature type="compositionally biased region" description="Basic and acidic residues" evidence="9">
    <location>
        <begin position="230"/>
        <end position="243"/>
    </location>
</feature>
<feature type="compositionally biased region" description="Acidic residues" evidence="9">
    <location>
        <begin position="191"/>
        <end position="200"/>
    </location>
</feature>
<keyword evidence="14" id="KW-1185">Reference proteome</keyword>
<feature type="domain" description="MRH" evidence="12">
    <location>
        <begin position="40"/>
        <end position="292"/>
    </location>
</feature>
<accession>A0AAN6VLL8</accession>
<dbReference type="AlphaFoldDB" id="A0AAN6VLL8"/>
<keyword evidence="6 10" id="KW-0472">Membrane</keyword>
<evidence type="ECO:0000313" key="14">
    <source>
        <dbReference type="Proteomes" id="UP001302745"/>
    </source>
</evidence>
<dbReference type="InterPro" id="IPR044865">
    <property type="entry name" value="MRH_dom"/>
</dbReference>
<keyword evidence="2" id="KW-0813">Transport</keyword>
<dbReference type="GO" id="GO:0010008">
    <property type="term" value="C:endosome membrane"/>
    <property type="evidence" value="ECO:0007669"/>
    <property type="project" value="UniProtKB-SubCell"/>
</dbReference>
<evidence type="ECO:0000256" key="9">
    <source>
        <dbReference type="SAM" id="MobiDB-lite"/>
    </source>
</evidence>
<dbReference type="InterPro" id="IPR009011">
    <property type="entry name" value="Man6P_isomerase_rcpt-bd_dom_sf"/>
</dbReference>
<sequence length="402" mass="44545">MHPQHPSRGFLLAIAALAGVSAADEATKTASASTSTAVVTPCVATATSGAFFDLRPDAAVAVAEGEKAPKGIPTEDYIARGWDYQTNFTLNICNAVVNKVDDVVGVEKPLWRNVSAYYETKGKVYSLGQQSGELVPRGRKLVLQYTGGSPCGSSEKHKDKRAGVHAGARYKHQDYDDDEDDEDVPRRSSKDDDDDEDDDDKKDKDKEKGKDKDKGKDKGKDKDEDDEDKEKEKEKEKDKDKDKNKLIRRKSATISFLCDHDPDTATAFSFVGTGPDECAYFFEVRSRHACAGAEPHKPGSVGPGSVFAIIFFIAVLVYVFGGVFYQRTVAHARGWRQLPNYSLWAGIWSFVKDLLVILTSSCARLIPSRRGYHTLSGSPNGRHRNRDDENRLIDQLDEEWDD</sequence>
<evidence type="ECO:0000256" key="7">
    <source>
        <dbReference type="ARBA" id="ARBA00023157"/>
    </source>
</evidence>
<dbReference type="GO" id="GO:0000139">
    <property type="term" value="C:Golgi membrane"/>
    <property type="evidence" value="ECO:0007669"/>
    <property type="project" value="UniProtKB-SubCell"/>
</dbReference>
<organism evidence="13 14">
    <name type="scientific">Chaetomidium leptoderma</name>
    <dbReference type="NCBI Taxonomy" id="669021"/>
    <lineage>
        <taxon>Eukaryota</taxon>
        <taxon>Fungi</taxon>
        <taxon>Dikarya</taxon>
        <taxon>Ascomycota</taxon>
        <taxon>Pezizomycotina</taxon>
        <taxon>Sordariomycetes</taxon>
        <taxon>Sordariomycetidae</taxon>
        <taxon>Sordariales</taxon>
        <taxon>Chaetomiaceae</taxon>
        <taxon>Chaetomidium</taxon>
    </lineage>
</organism>
<protein>
    <submittedName>
        <fullName evidence="13">Mannose-6-phosphate receptor binding domain-containing protein</fullName>
    </submittedName>
</protein>
<dbReference type="PANTHER" id="PTHR15071">
    <property type="entry name" value="MANNOSE-6-PHOSPHATE RECEPTOR FAMILY MEMBER"/>
    <property type="match status" value="1"/>
</dbReference>
<dbReference type="InterPro" id="IPR028927">
    <property type="entry name" value="Man-6-P_rcpt"/>
</dbReference>